<dbReference type="InterPro" id="IPR052702">
    <property type="entry name" value="MscS-like_channel"/>
</dbReference>
<dbReference type="Proteomes" id="UP000318995">
    <property type="component" value="Unassembled WGS sequence"/>
</dbReference>
<dbReference type="InterPro" id="IPR036397">
    <property type="entry name" value="RNaseH_sf"/>
</dbReference>
<dbReference type="GO" id="GO:0003676">
    <property type="term" value="F:nucleic acid binding"/>
    <property type="evidence" value="ECO:0007669"/>
    <property type="project" value="InterPro"/>
</dbReference>
<evidence type="ECO:0000313" key="3">
    <source>
        <dbReference type="Proteomes" id="UP000318995"/>
    </source>
</evidence>
<dbReference type="Gene3D" id="3.30.420.10">
    <property type="entry name" value="Ribonuclease H-like superfamily/Ribonuclease H"/>
    <property type="match status" value="1"/>
</dbReference>
<keyword evidence="3" id="KW-1185">Reference proteome</keyword>
<organism evidence="2 3">
    <name type="scientific">Botrimarina hoheduenensis</name>
    <dbReference type="NCBI Taxonomy" id="2528000"/>
    <lineage>
        <taxon>Bacteria</taxon>
        <taxon>Pseudomonadati</taxon>
        <taxon>Planctomycetota</taxon>
        <taxon>Planctomycetia</taxon>
        <taxon>Pirellulales</taxon>
        <taxon>Lacipirellulaceae</taxon>
        <taxon>Botrimarina</taxon>
    </lineage>
</organism>
<dbReference type="Pfam" id="PF13358">
    <property type="entry name" value="DDE_3"/>
    <property type="match status" value="1"/>
</dbReference>
<evidence type="ECO:0000259" key="1">
    <source>
        <dbReference type="Pfam" id="PF13358"/>
    </source>
</evidence>
<dbReference type="SUPFAM" id="SSF46689">
    <property type="entry name" value="Homeodomain-like"/>
    <property type="match status" value="1"/>
</dbReference>
<dbReference type="SUPFAM" id="SSF53098">
    <property type="entry name" value="Ribonuclease H-like"/>
    <property type="match status" value="1"/>
</dbReference>
<feature type="domain" description="Tc1-like transposase DDE" evidence="1">
    <location>
        <begin position="175"/>
        <end position="317"/>
    </location>
</feature>
<dbReference type="OrthoDB" id="269226at2"/>
<proteinExistence type="predicted"/>
<dbReference type="PANTHER" id="PTHR30347:SF1">
    <property type="entry name" value="MECHANOSENSITIVE CHANNEL MSCK"/>
    <property type="match status" value="1"/>
</dbReference>
<dbReference type="EMBL" id="SJPH01000011">
    <property type="protein sequence ID" value="TWT40625.1"/>
    <property type="molecule type" value="Genomic_DNA"/>
</dbReference>
<reference evidence="2 3" key="1">
    <citation type="submission" date="2019-02" db="EMBL/GenBank/DDBJ databases">
        <title>Deep-cultivation of Planctomycetes and their phenomic and genomic characterization uncovers novel biology.</title>
        <authorList>
            <person name="Wiegand S."/>
            <person name="Jogler M."/>
            <person name="Boedeker C."/>
            <person name="Pinto D."/>
            <person name="Vollmers J."/>
            <person name="Rivas-Marin E."/>
            <person name="Kohn T."/>
            <person name="Peeters S.H."/>
            <person name="Heuer A."/>
            <person name="Rast P."/>
            <person name="Oberbeckmann S."/>
            <person name="Bunk B."/>
            <person name="Jeske O."/>
            <person name="Meyerdierks A."/>
            <person name="Storesund J.E."/>
            <person name="Kallscheuer N."/>
            <person name="Luecker S."/>
            <person name="Lage O.M."/>
            <person name="Pohl T."/>
            <person name="Merkel B.J."/>
            <person name="Hornburger P."/>
            <person name="Mueller R.-W."/>
            <person name="Bruemmer F."/>
            <person name="Labrenz M."/>
            <person name="Spormann A.M."/>
            <person name="Op Den Camp H."/>
            <person name="Overmann J."/>
            <person name="Amann R."/>
            <person name="Jetten M.S.M."/>
            <person name="Mascher T."/>
            <person name="Medema M.H."/>
            <person name="Devos D.P."/>
            <person name="Kaster A.-K."/>
            <person name="Ovreas L."/>
            <person name="Rohde M."/>
            <person name="Galperin M.Y."/>
            <person name="Jogler C."/>
        </authorList>
    </citation>
    <scope>NUCLEOTIDE SEQUENCE [LARGE SCALE GENOMIC DNA]</scope>
    <source>
        <strain evidence="2 3">Pla111</strain>
    </source>
</reference>
<comment type="caution">
    <text evidence="2">The sequence shown here is derived from an EMBL/GenBank/DDBJ whole genome shotgun (WGS) entry which is preliminary data.</text>
</comment>
<dbReference type="NCBIfam" id="NF033545">
    <property type="entry name" value="transpos_IS630"/>
    <property type="match status" value="1"/>
</dbReference>
<dbReference type="Pfam" id="PF13565">
    <property type="entry name" value="HTH_32"/>
    <property type="match status" value="1"/>
</dbReference>
<dbReference type="InterPro" id="IPR038717">
    <property type="entry name" value="Tc1-like_DDE_dom"/>
</dbReference>
<dbReference type="InterPro" id="IPR012337">
    <property type="entry name" value="RNaseH-like_sf"/>
</dbReference>
<sequence>MRVAVAIELTDEERAELTSYVRGATTPQRLVKRAQVVLLAAQGMANQDIAKQVGMARGPVGTWRRRFAEQRLAGIEKDAPRPGNPSPDRAELTELILEATTQTEPEHATHWSTRTLAEALGVSDTRVARVWRAHGLQPHRVKTFKVSNDPHFAEKVRDVVGLYLDPPERAIVLSVDEKTQVQALDRTQKGLPIHPGKCGTRTHDYKRNGTTTLFAALNVAEGIVIDKCMKRHRHQEWIKFLKEIDARTPPELDLHLIADNYATHKHPAVKRWLKRHPRFHMHFIPTSSSWLNLVERFFADLTTKRLRRGSFRNVPQLVKAIRGYVEHHNDTTEGFTWTKTANAILEKVARAKATLDKIRD</sequence>
<name>A0A5C5VRS9_9BACT</name>
<evidence type="ECO:0000313" key="2">
    <source>
        <dbReference type="EMBL" id="TWT40625.1"/>
    </source>
</evidence>
<accession>A0A5C5VRS9</accession>
<protein>
    <submittedName>
        <fullName evidence="2">Integrase core domain protein</fullName>
    </submittedName>
</protein>
<dbReference type="InterPro" id="IPR009057">
    <property type="entry name" value="Homeodomain-like_sf"/>
</dbReference>
<dbReference type="PANTHER" id="PTHR30347">
    <property type="entry name" value="POTASSIUM CHANNEL RELATED"/>
    <property type="match status" value="1"/>
</dbReference>
<dbReference type="RefSeq" id="WP_146575463.1">
    <property type="nucleotide sequence ID" value="NZ_SJPH01000011.1"/>
</dbReference>
<dbReference type="AlphaFoldDB" id="A0A5C5VRS9"/>
<gene>
    <name evidence="2" type="ORF">Pla111_32700</name>
</gene>
<dbReference type="InterPro" id="IPR047655">
    <property type="entry name" value="Transpos_IS630-like"/>
</dbReference>